<protein>
    <submittedName>
        <fullName evidence="1">Uncharacterized protein</fullName>
    </submittedName>
</protein>
<dbReference type="AlphaFoldDB" id="A0AAN7RCP4"/>
<sequence>MIDQRLTGPIIFRSDSMEHQSFLNSHSMMEKRQLFLRSYQFSRKRTLSERIKRSLVRSKRVIWSRLRCVRKMRKLVWSKLFRLRYGFFHRRKYLRAVSNPAILHMGLQEVVAGRFRCYQYQKLVPSDGKGCEARLRGRWLKRANGRFKGLRISRSRKLTFRASSVYVFASRMARIYREITSRMNVDAICPAIVFSTQWGLPALSHIPR</sequence>
<dbReference type="Proteomes" id="UP001346149">
    <property type="component" value="Unassembled WGS sequence"/>
</dbReference>
<reference evidence="1 2" key="1">
    <citation type="journal article" date="2023" name="Hortic Res">
        <title>Pangenome of water caltrop reveals structural variations and asymmetric subgenome divergence after allopolyploidization.</title>
        <authorList>
            <person name="Zhang X."/>
            <person name="Chen Y."/>
            <person name="Wang L."/>
            <person name="Yuan Y."/>
            <person name="Fang M."/>
            <person name="Shi L."/>
            <person name="Lu R."/>
            <person name="Comes H.P."/>
            <person name="Ma Y."/>
            <person name="Chen Y."/>
            <person name="Huang G."/>
            <person name="Zhou Y."/>
            <person name="Zheng Z."/>
            <person name="Qiu Y."/>
        </authorList>
    </citation>
    <scope>NUCLEOTIDE SEQUENCE [LARGE SCALE GENOMIC DNA]</scope>
    <source>
        <strain evidence="1">F231</strain>
    </source>
</reference>
<accession>A0AAN7RCP4</accession>
<dbReference type="EMBL" id="JAXQNO010000006">
    <property type="protein sequence ID" value="KAK4795556.1"/>
    <property type="molecule type" value="Genomic_DNA"/>
</dbReference>
<dbReference type="PANTHER" id="PTHR35123">
    <property type="entry name" value="OS07G0633900 PROTEIN-RELATED"/>
    <property type="match status" value="1"/>
</dbReference>
<evidence type="ECO:0000313" key="2">
    <source>
        <dbReference type="Proteomes" id="UP001346149"/>
    </source>
</evidence>
<evidence type="ECO:0000313" key="1">
    <source>
        <dbReference type="EMBL" id="KAK4795556.1"/>
    </source>
</evidence>
<keyword evidence="2" id="KW-1185">Reference proteome</keyword>
<name>A0AAN7RCP4_TRANT</name>
<gene>
    <name evidence="1" type="ORF">SAY86_027882</name>
</gene>
<dbReference type="PANTHER" id="PTHR35123:SF3">
    <property type="entry name" value="TRANSMEMBRANE PROTEIN"/>
    <property type="match status" value="1"/>
</dbReference>
<organism evidence="1 2">
    <name type="scientific">Trapa natans</name>
    <name type="common">Water chestnut</name>
    <dbReference type="NCBI Taxonomy" id="22666"/>
    <lineage>
        <taxon>Eukaryota</taxon>
        <taxon>Viridiplantae</taxon>
        <taxon>Streptophyta</taxon>
        <taxon>Embryophyta</taxon>
        <taxon>Tracheophyta</taxon>
        <taxon>Spermatophyta</taxon>
        <taxon>Magnoliopsida</taxon>
        <taxon>eudicotyledons</taxon>
        <taxon>Gunneridae</taxon>
        <taxon>Pentapetalae</taxon>
        <taxon>rosids</taxon>
        <taxon>malvids</taxon>
        <taxon>Myrtales</taxon>
        <taxon>Lythraceae</taxon>
        <taxon>Trapa</taxon>
    </lineage>
</organism>
<comment type="caution">
    <text evidence="1">The sequence shown here is derived from an EMBL/GenBank/DDBJ whole genome shotgun (WGS) entry which is preliminary data.</text>
</comment>
<proteinExistence type="predicted"/>